<dbReference type="GO" id="GO:0016616">
    <property type="term" value="F:oxidoreductase activity, acting on the CH-OH group of donors, NAD or NADP as acceptor"/>
    <property type="evidence" value="ECO:0007669"/>
    <property type="project" value="InterPro"/>
</dbReference>
<dbReference type="InterPro" id="IPR036291">
    <property type="entry name" value="NAD(P)-bd_dom_sf"/>
</dbReference>
<dbReference type="InterPro" id="IPR001557">
    <property type="entry name" value="L-lactate/malate_DH"/>
</dbReference>
<proteinExistence type="predicted"/>
<sequence>MKVTVVGAGNVGATCADVLATREIANEVVLVDIKE</sequence>
<reference evidence="2" key="1">
    <citation type="journal article" date="2019" name="Sci. Rep.">
        <title>Draft genome of Tanacetum cinerariifolium, the natural source of mosquito coil.</title>
        <authorList>
            <person name="Yamashiro T."/>
            <person name="Shiraishi A."/>
            <person name="Satake H."/>
            <person name="Nakayama K."/>
        </authorList>
    </citation>
    <scope>NUCLEOTIDE SEQUENCE</scope>
</reference>
<protein>
    <recommendedName>
        <fullName evidence="1">Lactate/malate dehydrogenase N-terminal domain-containing protein</fullName>
    </recommendedName>
</protein>
<dbReference type="GO" id="GO:0019752">
    <property type="term" value="P:carboxylic acid metabolic process"/>
    <property type="evidence" value="ECO:0007669"/>
    <property type="project" value="InterPro"/>
</dbReference>
<accession>A0A699VRB8</accession>
<organism evidence="2">
    <name type="scientific">Tanacetum cinerariifolium</name>
    <name type="common">Dalmatian daisy</name>
    <name type="synonym">Chrysanthemum cinerariifolium</name>
    <dbReference type="NCBI Taxonomy" id="118510"/>
    <lineage>
        <taxon>Eukaryota</taxon>
        <taxon>Viridiplantae</taxon>
        <taxon>Streptophyta</taxon>
        <taxon>Embryophyta</taxon>
        <taxon>Tracheophyta</taxon>
        <taxon>Spermatophyta</taxon>
        <taxon>Magnoliopsida</taxon>
        <taxon>eudicotyledons</taxon>
        <taxon>Gunneridae</taxon>
        <taxon>Pentapetalae</taxon>
        <taxon>asterids</taxon>
        <taxon>campanulids</taxon>
        <taxon>Asterales</taxon>
        <taxon>Asteraceae</taxon>
        <taxon>Asteroideae</taxon>
        <taxon>Anthemideae</taxon>
        <taxon>Anthemidinae</taxon>
        <taxon>Tanacetum</taxon>
    </lineage>
</organism>
<dbReference type="PRINTS" id="PR00086">
    <property type="entry name" value="LLDHDRGNASE"/>
</dbReference>
<feature type="non-terminal residue" evidence="2">
    <location>
        <position position="35"/>
    </location>
</feature>
<dbReference type="SUPFAM" id="SSF51735">
    <property type="entry name" value="NAD(P)-binding Rossmann-fold domains"/>
    <property type="match status" value="1"/>
</dbReference>
<gene>
    <name evidence="2" type="ORF">Tci_907590</name>
</gene>
<dbReference type="Pfam" id="PF00056">
    <property type="entry name" value="Ldh_1_N"/>
    <property type="match status" value="1"/>
</dbReference>
<evidence type="ECO:0000313" key="2">
    <source>
        <dbReference type="EMBL" id="GFD35621.1"/>
    </source>
</evidence>
<dbReference type="AlphaFoldDB" id="A0A699VRB8"/>
<evidence type="ECO:0000259" key="1">
    <source>
        <dbReference type="Pfam" id="PF00056"/>
    </source>
</evidence>
<dbReference type="Gene3D" id="3.40.50.720">
    <property type="entry name" value="NAD(P)-binding Rossmann-like Domain"/>
    <property type="match status" value="1"/>
</dbReference>
<dbReference type="EMBL" id="BKCJ011461041">
    <property type="protein sequence ID" value="GFD35621.1"/>
    <property type="molecule type" value="Genomic_DNA"/>
</dbReference>
<feature type="domain" description="Lactate/malate dehydrogenase N-terminal" evidence="1">
    <location>
        <begin position="1"/>
        <end position="34"/>
    </location>
</feature>
<name>A0A699VRB8_TANCI</name>
<comment type="caution">
    <text evidence="2">The sequence shown here is derived from an EMBL/GenBank/DDBJ whole genome shotgun (WGS) entry which is preliminary data.</text>
</comment>
<dbReference type="InterPro" id="IPR001236">
    <property type="entry name" value="Lactate/malate_DH_N"/>
</dbReference>